<feature type="domain" description="DUF7623" evidence="1">
    <location>
        <begin position="684"/>
        <end position="748"/>
    </location>
</feature>
<gene>
    <name evidence="2" type="ORF">DPX39_110017700</name>
</gene>
<dbReference type="InterPro" id="IPR056040">
    <property type="entry name" value="DUF7623"/>
</dbReference>
<evidence type="ECO:0000313" key="2">
    <source>
        <dbReference type="EMBL" id="RHW68309.1"/>
    </source>
</evidence>
<proteinExistence type="predicted"/>
<feature type="domain" description="DUF7623" evidence="1">
    <location>
        <begin position="1962"/>
        <end position="2025"/>
    </location>
</feature>
<dbReference type="Pfam" id="PF24610">
    <property type="entry name" value="DUF7623"/>
    <property type="match status" value="30"/>
</dbReference>
<comment type="caution">
    <text evidence="2">The sequence shown here is derived from an EMBL/GenBank/DDBJ whole genome shotgun (WGS) entry which is preliminary data.</text>
</comment>
<feature type="domain" description="DUF7623" evidence="1">
    <location>
        <begin position="952"/>
        <end position="1016"/>
    </location>
</feature>
<reference evidence="2" key="1">
    <citation type="submission" date="2018-09" db="EMBL/GenBank/DDBJ databases">
        <title>whole genome sequence of T. equiperdum IVM-t1 strain.</title>
        <authorList>
            <person name="Suganuma K."/>
        </authorList>
    </citation>
    <scope>NUCLEOTIDE SEQUENCE [LARGE SCALE GENOMIC DNA]</scope>
    <source>
        <strain evidence="2">IVM-t1</strain>
    </source>
</reference>
<feature type="domain" description="DUF7623" evidence="1">
    <location>
        <begin position="2029"/>
        <end position="2092"/>
    </location>
</feature>
<feature type="domain" description="DUF7623" evidence="1">
    <location>
        <begin position="1223"/>
        <end position="1286"/>
    </location>
</feature>
<feature type="domain" description="DUF7623" evidence="1">
    <location>
        <begin position="1358"/>
        <end position="1421"/>
    </location>
</feature>
<feature type="domain" description="DUF7623" evidence="1">
    <location>
        <begin position="1085"/>
        <end position="1145"/>
    </location>
</feature>
<feature type="domain" description="DUF7623" evidence="1">
    <location>
        <begin position="149"/>
        <end position="210"/>
    </location>
</feature>
<accession>A0A3L6KVA0</accession>
<feature type="domain" description="DUF7623" evidence="1">
    <location>
        <begin position="1432"/>
        <end position="1488"/>
    </location>
</feature>
<feature type="domain" description="DUF7623" evidence="1">
    <location>
        <begin position="1761"/>
        <end position="1822"/>
    </location>
</feature>
<sequence>MADEVVRQDRMFLGEDVEGVCVRHLPLDDDAEFRALETKRATYKSCGSRMGTKAIKDLEDQLGDRAAELARTAKKELRNLLGTEPLGVPLSDLPIDVDGRFRALEDNYRDLSRNSANGGKLCEIILQLNERALELAAELHTKERVVLSQCPGGIPLSALALNEDEMFKALEMEARKLRHSTAGRGRNAARISELESAMNERAMELANQLRRTYCDAAPEGIPLELLGLGGVEEFTKLEDALRDATKDPVKNREIISDIEFELNSRAHVAAMGLLEGDRDYLECETMEVPLSDLPLNTDSVFRALEVERAVLKLREPHRGARRVRELELKLVERAHRLAEELKEEDLSGLDGEPEGVSLRALKPHNDSLFSEFVGAMRELKRGPKRNTVAIEELRERMNERAHELAQEKLKDDREFLDQCPEGVPLSDLPLGTDPLFHKLETERARLKERDAARNITHIHELESRLKDRAVELANEQKGRDLSELEQSPCGVPIYILQLHDDPVLQKMLNKMRGLRNRGVTGPEFVALIDEINNCARDAAEELLLRDREYLEPEPLGVPLSLLSLTTDTVFHGLEVQRAVLKAQNARRNAAKISDFEMRLNERAVQLAEVQRQRELEGLDPEPEGIPISVLNPHGDAEFIKLVTELRQLCSEGNNEGMCDVLKTTMNDVVHALAKRLKEGDRGYLDPEPEGVPLCVLPLDTDVLFFRLECERVTLKARNAHLNARRICELEDALNNRAVELAREQLRQDVDGVDEAPCGIPLQLLRLHEDSTFLVMVDDIRTLRKNPDANSEAIDAVVMSMNDRAYDVAIAQFDRGFLDPEPEGVPLCILPLDDDELFHGMEVERIKLKLTDARRNAQTIGTLEEEMNGRAHELALQQLREELSGIDAAPEGIPLSLLRVMEDPAFALMVLELRDLKKDTQGNAERIREVEDAMNNRAYELADGLLEGDRSYLDPIPLGVPVSELPLCSDEPFATMEVERARLKAEDARRNAAGIGELELKLNNRAKELASEQLLRDLEGFHDEYEGIDLVHLRPHDDKEFASLVPELRRLKRDGDKEAVEQHMRSMDRRLRELAKELVGGDLWFLDKEPEGVPLTYLPLDGDEILDKLRHERAQLKIQDPRGNADRIAELERKMNERIHDLAKCIGDEDFDGVEGEPCGIPLSLLSPRDDEVVAKLINDIRKVKYSTEEKSSNGALNNLQVELSKRVHQLAEDVLIRDRVKYLNQCPESVDISFLPLSTDEQFRALELERVIINIQSNGDDKRLDGLEDMLNKRAHELAKEQLQEDLRGLEQAPHGVPLDVLKPHSDLRFIKEAEQLRNLKRDPLRNKREIDDLVEQMNNTVGEIALNLLRSDRDYLHLAPEGVPIEVLPLEVDAKFCALEAERAMLKGENNPKNASMILSLEEKLNERARQLAQEQLLEDLKELSSFQHCVPLSLLSPHTDVQFAADVAEFRRLKKEGVQNTPAIQGVVGRLNARANELAEEYLRTDRASYLNPEQLGVPLDLLSLDTDSEFVSLEAERLKLLLDRDGYVSYINVLETRLNDRVRELCRLSLLDFPEFLLDVSNFGVPLEELCLFEDDGYRRHICSWYKLRRTPEVDNERNSCEACIVEIVREKAKLYTEEILRSLPLVYRGIPLRDADLFRNDGFINSVKRFRRAVREKRDESEIVEAEDNMKNIAFDIIDGLILKERGALDQEPEGISINNVPLDYDNAYLEMEAELHSLLKQQSMCGAASILQLRKAMNDRVHHLALIELAKMRTFLDPEIFGIPIKDLRLEGDVDFRNAEISRYKKLKNEANADVKDLEVLMTARALEVARAFVARERAFLEPEPHGLLLEELLLDTHKVFTDLERERRVLLKEPGLCENTVKIKSLQDKMRAVVNELAVAYVAESRKFLDPAPEGVPLEELSLDSNELFIELEKRRFGLLREGKGDEGDLKDVEKSMQDCIRELAKGLLKENRAYLNQKPLGIPLDYLPLNNDKKLRELERKRRELLNTYDNDSPQVKSIEGMIIKRIDKIAARYLEGERSFLDPCPQTVPLRYLPLNADTNFCSLEQRRRELRRGGDTAEDDAMIKELEIRINDRAHELAKEVLHNGRLFLHPEILGVAVSDIPLSDHEPFVQLEEALRRIKVDNPINSFMEADLREKLKQCARQVTEKMLDEERSFLDQNPLGIPLNSLMLNYDPKMQELERVRRKKLRDKVDANEERGRW</sequence>
<feature type="domain" description="DUF7623" evidence="1">
    <location>
        <begin position="13"/>
        <end position="75"/>
    </location>
</feature>
<organism evidence="2">
    <name type="scientific">Trypanosoma brucei equiperdum</name>
    <dbReference type="NCBI Taxonomy" id="630700"/>
    <lineage>
        <taxon>Eukaryota</taxon>
        <taxon>Discoba</taxon>
        <taxon>Euglenozoa</taxon>
        <taxon>Kinetoplastea</taxon>
        <taxon>Metakinetoplastina</taxon>
        <taxon>Trypanosomatida</taxon>
        <taxon>Trypanosomatidae</taxon>
        <taxon>Trypanosoma</taxon>
    </lineage>
</organism>
<feature type="domain" description="DUF7623" evidence="1">
    <location>
        <begin position="484"/>
        <end position="546"/>
    </location>
</feature>
<protein>
    <submittedName>
        <fullName evidence="2">Calpain</fullName>
    </submittedName>
</protein>
<feature type="domain" description="DUF7623" evidence="1">
    <location>
        <begin position="214"/>
        <end position="277"/>
    </location>
</feature>
<dbReference type="EMBL" id="QSBY01000011">
    <property type="protein sequence ID" value="RHW68309.1"/>
    <property type="molecule type" value="Genomic_DNA"/>
</dbReference>
<feature type="domain" description="DUF7623" evidence="1">
    <location>
        <begin position="886"/>
        <end position="948"/>
    </location>
</feature>
<name>A0A3L6KVA0_9TRYP</name>
<evidence type="ECO:0000259" key="1">
    <source>
        <dbReference type="Pfam" id="PF24610"/>
    </source>
</evidence>
<feature type="domain" description="DUF7623" evidence="1">
    <location>
        <begin position="2165"/>
        <end position="2203"/>
    </location>
</feature>
<dbReference type="Proteomes" id="UP000266743">
    <property type="component" value="Chromosome 11"/>
</dbReference>
<feature type="domain" description="DUF7623" evidence="1">
    <location>
        <begin position="349"/>
        <end position="412"/>
    </location>
</feature>
<feature type="domain" description="DUF7623" evidence="1">
    <location>
        <begin position="753"/>
        <end position="811"/>
    </location>
</feature>
<feature type="domain" description="DUF7623" evidence="1">
    <location>
        <begin position="1155"/>
        <end position="1215"/>
    </location>
</feature>
<feature type="domain" description="DUF7623" evidence="1">
    <location>
        <begin position="286"/>
        <end position="345"/>
    </location>
</feature>
<feature type="domain" description="DUF7623" evidence="1">
    <location>
        <begin position="1693"/>
        <end position="1755"/>
    </location>
</feature>
<feature type="domain" description="DUF7623" evidence="1">
    <location>
        <begin position="1826"/>
        <end position="1889"/>
    </location>
</feature>
<feature type="domain" description="DUF7623" evidence="1">
    <location>
        <begin position="1290"/>
        <end position="1353"/>
    </location>
</feature>
<feature type="domain" description="DUF7623" evidence="1">
    <location>
        <begin position="1022"/>
        <end position="1080"/>
    </location>
</feature>
<feature type="domain" description="DUF7623" evidence="1">
    <location>
        <begin position="817"/>
        <end position="881"/>
    </location>
</feature>
<feature type="domain" description="DUF7623" evidence="1">
    <location>
        <begin position="81"/>
        <end position="143"/>
    </location>
</feature>
<feature type="domain" description="DUF7623" evidence="1">
    <location>
        <begin position="618"/>
        <end position="680"/>
    </location>
</feature>
<feature type="domain" description="DUF7623" evidence="1">
    <location>
        <begin position="416"/>
        <end position="480"/>
    </location>
</feature>
<feature type="domain" description="DUF7623" evidence="1">
    <location>
        <begin position="1895"/>
        <end position="1957"/>
    </location>
</feature>
<feature type="domain" description="DUF7623" evidence="1">
    <location>
        <begin position="550"/>
        <end position="613"/>
    </location>
</feature>
<feature type="domain" description="DUF7623" evidence="1">
    <location>
        <begin position="1493"/>
        <end position="1549"/>
    </location>
</feature>